<comment type="caution">
    <text evidence="5">The sequence shown here is derived from an EMBL/GenBank/DDBJ whole genome shotgun (WGS) entry which is preliminary data.</text>
</comment>
<dbReference type="EMBL" id="JAWCUA010000010">
    <property type="protein sequence ID" value="MDU0114556.1"/>
    <property type="molecule type" value="Genomic_DNA"/>
</dbReference>
<sequence length="144" mass="16587">MLSEYIDAMQEQTAEVEEDLQELSKIILDNPLSKYEYRAAERLLQIYVGSCIGIAKHCIKKAGKNVPNEAYASFEKINDLNLFTIGETENWHKIVGLRNVLVHDYLNIDRRIIDSVLINKHYQQLSEFIKNGLEYLGKEESKPG</sequence>
<dbReference type="Pfam" id="PF01934">
    <property type="entry name" value="HepT-like"/>
    <property type="match status" value="1"/>
</dbReference>
<keyword evidence="1" id="KW-1277">Toxin-antitoxin system</keyword>
<evidence type="ECO:0000256" key="2">
    <source>
        <dbReference type="ARBA" id="ARBA00022722"/>
    </source>
</evidence>
<keyword evidence="6" id="KW-1185">Reference proteome</keyword>
<accession>A0ABU3R4G0</accession>
<evidence type="ECO:0000256" key="3">
    <source>
        <dbReference type="ARBA" id="ARBA00022801"/>
    </source>
</evidence>
<organism evidence="5 6">
    <name type="scientific">Psychrosphaera aquimarina</name>
    <dbReference type="NCBI Taxonomy" id="2044854"/>
    <lineage>
        <taxon>Bacteria</taxon>
        <taxon>Pseudomonadati</taxon>
        <taxon>Pseudomonadota</taxon>
        <taxon>Gammaproteobacteria</taxon>
        <taxon>Alteromonadales</taxon>
        <taxon>Pseudoalteromonadaceae</taxon>
        <taxon>Psychrosphaera</taxon>
    </lineage>
</organism>
<dbReference type="InterPro" id="IPR008201">
    <property type="entry name" value="HepT-like"/>
</dbReference>
<evidence type="ECO:0000313" key="6">
    <source>
        <dbReference type="Proteomes" id="UP001257914"/>
    </source>
</evidence>
<dbReference type="RefSeq" id="WP_315948230.1">
    <property type="nucleotide sequence ID" value="NZ_JAWCUA010000010.1"/>
</dbReference>
<evidence type="ECO:0000313" key="5">
    <source>
        <dbReference type="EMBL" id="MDU0114556.1"/>
    </source>
</evidence>
<proteinExistence type="inferred from homology"/>
<dbReference type="Proteomes" id="UP001257914">
    <property type="component" value="Unassembled WGS sequence"/>
</dbReference>
<dbReference type="Gene3D" id="1.20.120.580">
    <property type="entry name" value="bsu32300-like"/>
    <property type="match status" value="1"/>
</dbReference>
<comment type="similarity">
    <text evidence="4">Belongs to the HepT RNase toxin family.</text>
</comment>
<protein>
    <submittedName>
        <fullName evidence="5">DUF86 domain-containing protein</fullName>
    </submittedName>
</protein>
<gene>
    <name evidence="5" type="ORF">RT723_16475</name>
</gene>
<evidence type="ECO:0000256" key="1">
    <source>
        <dbReference type="ARBA" id="ARBA00022649"/>
    </source>
</evidence>
<keyword evidence="3" id="KW-0378">Hydrolase</keyword>
<dbReference type="PANTHER" id="PTHR33397">
    <property type="entry name" value="UPF0331 PROTEIN YUTE"/>
    <property type="match status" value="1"/>
</dbReference>
<dbReference type="InterPro" id="IPR037038">
    <property type="entry name" value="HepT-like_sf"/>
</dbReference>
<dbReference type="InterPro" id="IPR052379">
    <property type="entry name" value="Type_VII_TA_RNase"/>
</dbReference>
<reference evidence="5 6" key="1">
    <citation type="submission" date="2023-10" db="EMBL/GenBank/DDBJ databases">
        <title>Psychrosphaera aquimaarina strain SW33 isolated from seawater.</title>
        <authorList>
            <person name="Bayburt H."/>
            <person name="Kim J.M."/>
            <person name="Choi B.J."/>
            <person name="Jeon C.O."/>
        </authorList>
    </citation>
    <scope>NUCLEOTIDE SEQUENCE [LARGE SCALE GENOMIC DNA]</scope>
    <source>
        <strain evidence="5 6">KCTC 52743</strain>
    </source>
</reference>
<name>A0ABU3R4G0_9GAMM</name>
<evidence type="ECO:0000256" key="4">
    <source>
        <dbReference type="ARBA" id="ARBA00024207"/>
    </source>
</evidence>
<keyword evidence="2" id="KW-0540">Nuclease</keyword>
<dbReference type="PANTHER" id="PTHR33397:SF5">
    <property type="entry name" value="RNASE YUTE-RELATED"/>
    <property type="match status" value="1"/>
</dbReference>
<dbReference type="NCBIfam" id="NF047751">
    <property type="entry name" value="HepT_toxin"/>
    <property type="match status" value="1"/>
</dbReference>